<dbReference type="AlphaFoldDB" id="A0A915D050"/>
<name>A0A915D050_9BILA</name>
<feature type="region of interest" description="Disordered" evidence="1">
    <location>
        <begin position="1"/>
        <end position="22"/>
    </location>
</feature>
<reference evidence="3" key="1">
    <citation type="submission" date="2022-11" db="UniProtKB">
        <authorList>
            <consortium name="WormBaseParasite"/>
        </authorList>
    </citation>
    <scope>IDENTIFICATION</scope>
</reference>
<evidence type="ECO:0000313" key="2">
    <source>
        <dbReference type="Proteomes" id="UP000887574"/>
    </source>
</evidence>
<evidence type="ECO:0000256" key="1">
    <source>
        <dbReference type="SAM" id="MobiDB-lite"/>
    </source>
</evidence>
<evidence type="ECO:0000313" key="3">
    <source>
        <dbReference type="WBParaSite" id="jg14066"/>
    </source>
</evidence>
<protein>
    <submittedName>
        <fullName evidence="3">Uncharacterized protein</fullName>
    </submittedName>
</protein>
<dbReference type="Proteomes" id="UP000887574">
    <property type="component" value="Unplaced"/>
</dbReference>
<feature type="compositionally biased region" description="Basic residues" evidence="1">
    <location>
        <begin position="1"/>
        <end position="10"/>
    </location>
</feature>
<dbReference type="WBParaSite" id="jg14066">
    <property type="protein sequence ID" value="jg14066"/>
    <property type="gene ID" value="jg14066"/>
</dbReference>
<accession>A0A915D050</accession>
<sequence>MNFKRKKKQPVGRNARPVNEPVVSGRNSYAKWTKEHDGALYRWSEENELEMWKCGFASKQSSEASLKYLQKQFRDWPPSRSYQSVQMRLKNLLNTARFRGEEPRFNDSVCPYPRTEVQASYNFHYYYFQPTLLDIRRSKKMPIKSHPCLLLNWPAGNDGSQVMAVLNTDDATISVTENTLPVTSLFDVVFTRVGSCVKLTSRAFQVCFGLFVFEKKVLTRSSMAQPNVFEGILLDPGTACSSEEVAKEFVQLIEEIRSALLRMLNILLLSLRDFVEFVVF</sequence>
<proteinExistence type="predicted"/>
<keyword evidence="2" id="KW-1185">Reference proteome</keyword>
<organism evidence="2 3">
    <name type="scientific">Ditylenchus dipsaci</name>
    <dbReference type="NCBI Taxonomy" id="166011"/>
    <lineage>
        <taxon>Eukaryota</taxon>
        <taxon>Metazoa</taxon>
        <taxon>Ecdysozoa</taxon>
        <taxon>Nematoda</taxon>
        <taxon>Chromadorea</taxon>
        <taxon>Rhabditida</taxon>
        <taxon>Tylenchina</taxon>
        <taxon>Tylenchomorpha</taxon>
        <taxon>Sphaerularioidea</taxon>
        <taxon>Anguinidae</taxon>
        <taxon>Anguininae</taxon>
        <taxon>Ditylenchus</taxon>
    </lineage>
</organism>